<dbReference type="RefSeq" id="WP_185131002.1">
    <property type="nucleotide sequence ID" value="NZ_JACJVO010000025.1"/>
</dbReference>
<comment type="caution">
    <text evidence="1">The sequence shown here is derived from an EMBL/GenBank/DDBJ whole genome shotgun (WGS) entry which is preliminary data.</text>
</comment>
<dbReference type="AlphaFoldDB" id="A0A7X0SSZ8"/>
<accession>A0A7X0SSZ8</accession>
<name>A0A7X0SSZ8_9BACL</name>
<evidence type="ECO:0000313" key="1">
    <source>
        <dbReference type="EMBL" id="MBB6733338.1"/>
    </source>
</evidence>
<protein>
    <submittedName>
        <fullName evidence="1">Uncharacterized protein</fullName>
    </submittedName>
</protein>
<organism evidence="1 2">
    <name type="scientific">Cohnella zeiphila</name>
    <dbReference type="NCBI Taxonomy" id="2761120"/>
    <lineage>
        <taxon>Bacteria</taxon>
        <taxon>Bacillati</taxon>
        <taxon>Bacillota</taxon>
        <taxon>Bacilli</taxon>
        <taxon>Bacillales</taxon>
        <taxon>Paenibacillaceae</taxon>
        <taxon>Cohnella</taxon>
    </lineage>
</organism>
<dbReference type="EMBL" id="JACJVO010000025">
    <property type="protein sequence ID" value="MBB6733338.1"/>
    <property type="molecule type" value="Genomic_DNA"/>
</dbReference>
<sequence length="135" mass="15049">MSDIDIQGCPAPQNITLVQRLQPLVGRTVTVFQPGFPQLTRTTGKLSQVTSTSFTVGTTEVVIQTSFFIVLNEPAKKTKPFDLTATAEDIGELHGRLIRVGRNFVEFIKTPGRRVPTLFPLNQFTEVVCEREDEE</sequence>
<dbReference type="Proteomes" id="UP000564644">
    <property type="component" value="Unassembled WGS sequence"/>
</dbReference>
<gene>
    <name evidence="1" type="ORF">H7C18_20655</name>
</gene>
<proteinExistence type="predicted"/>
<keyword evidence="2" id="KW-1185">Reference proteome</keyword>
<evidence type="ECO:0000313" key="2">
    <source>
        <dbReference type="Proteomes" id="UP000564644"/>
    </source>
</evidence>
<reference evidence="1 2" key="1">
    <citation type="submission" date="2020-08" db="EMBL/GenBank/DDBJ databases">
        <title>Cohnella phylogeny.</title>
        <authorList>
            <person name="Dunlap C."/>
        </authorList>
    </citation>
    <scope>NUCLEOTIDE SEQUENCE [LARGE SCALE GENOMIC DNA]</scope>
    <source>
        <strain evidence="1 2">CBP 2801</strain>
    </source>
</reference>